<keyword evidence="1" id="KW-0812">Transmembrane</keyword>
<evidence type="ECO:0000259" key="2">
    <source>
        <dbReference type="Pfam" id="PF06974"/>
    </source>
</evidence>
<dbReference type="GO" id="GO:0019432">
    <property type="term" value="P:triglyceride biosynthetic process"/>
    <property type="evidence" value="ECO:0007669"/>
    <property type="project" value="TreeGrafter"/>
</dbReference>
<dbReference type="AlphaFoldDB" id="A0A8K0D5E4"/>
<dbReference type="EMBL" id="VTPC01002622">
    <property type="protein sequence ID" value="KAF2899810.1"/>
    <property type="molecule type" value="Genomic_DNA"/>
</dbReference>
<name>A0A8K0D5E4_IGNLU</name>
<dbReference type="GO" id="GO:0005886">
    <property type="term" value="C:plasma membrane"/>
    <property type="evidence" value="ECO:0007669"/>
    <property type="project" value="TreeGrafter"/>
</dbReference>
<accession>A0A8K0D5E4</accession>
<dbReference type="OrthoDB" id="619536at2759"/>
<evidence type="ECO:0000256" key="1">
    <source>
        <dbReference type="SAM" id="Phobius"/>
    </source>
</evidence>
<feature type="transmembrane region" description="Helical" evidence="1">
    <location>
        <begin position="7"/>
        <end position="25"/>
    </location>
</feature>
<dbReference type="PANTHER" id="PTHR31650">
    <property type="entry name" value="O-ACYLTRANSFERASE (WSD1-LIKE) FAMILY PROTEIN"/>
    <property type="match status" value="1"/>
</dbReference>
<keyword evidence="4" id="KW-1185">Reference proteome</keyword>
<keyword evidence="1" id="KW-0472">Membrane</keyword>
<dbReference type="InterPro" id="IPR045034">
    <property type="entry name" value="O-acyltransferase_WSD1-like"/>
</dbReference>
<organism evidence="3 4">
    <name type="scientific">Ignelater luminosus</name>
    <name type="common">Cucubano</name>
    <name type="synonym">Pyrophorus luminosus</name>
    <dbReference type="NCBI Taxonomy" id="2038154"/>
    <lineage>
        <taxon>Eukaryota</taxon>
        <taxon>Metazoa</taxon>
        <taxon>Ecdysozoa</taxon>
        <taxon>Arthropoda</taxon>
        <taxon>Hexapoda</taxon>
        <taxon>Insecta</taxon>
        <taxon>Pterygota</taxon>
        <taxon>Neoptera</taxon>
        <taxon>Endopterygota</taxon>
        <taxon>Coleoptera</taxon>
        <taxon>Polyphaga</taxon>
        <taxon>Elateriformia</taxon>
        <taxon>Elateroidea</taxon>
        <taxon>Elateridae</taxon>
        <taxon>Agrypninae</taxon>
        <taxon>Pyrophorini</taxon>
        <taxon>Ignelater</taxon>
    </lineage>
</organism>
<feature type="transmembrane region" description="Helical" evidence="1">
    <location>
        <begin position="45"/>
        <end position="73"/>
    </location>
</feature>
<dbReference type="Proteomes" id="UP000801492">
    <property type="component" value="Unassembled WGS sequence"/>
</dbReference>
<evidence type="ECO:0000313" key="4">
    <source>
        <dbReference type="Proteomes" id="UP000801492"/>
    </source>
</evidence>
<comment type="caution">
    <text evidence="3">The sequence shown here is derived from an EMBL/GenBank/DDBJ whole genome shotgun (WGS) entry which is preliminary data.</text>
</comment>
<sequence length="559" mass="64556">MDELLDIMIDIMSIIFFGLLIFLNVRRLKKTTNLEQIPLWFIPSIIGIFLCIPSIITILSILAIFRLFIYVILKTKHRSKFNGLLNGPDAVHMISKEPRHLMNCLIMFQCTKEMSPQVFYDNIKRIVRKMQYYGKLNSKFFTYCGYPYMLGEELNVDDCIREMKTISNLKYKISRSELLSLINECCNLDLPNNNTIPWEIMIGIQKVDWRNDGYHYYPLLLRCDHVIGDGITIIEIIAKMFSNKSSKVKYKLEESEHLVWMENFVKITLKGLHMLMILPAFLISNYIIRVKDNNILYSPTLSHQVFYWSNVDDSSKYVEKIKTIKNTIAGISFQDVVAAAFSASLNDYFIKKSIKLEYISTGVPVLPGSFKLQHIIPEQLRIEDADITNKYSTLVMNIPVHVGFESGSIGDFRKRLHLIKKQSDILLKDSLEYEMTTLFVNTMCTYLPQEIYEWILMKSRYSTAIFTVLPGPPRLHCWQNSAAISDLTGFGPLMYGIGTNVTINSYDGQLNIGISVDKSIIPDEEDVKEIADNILKYTQQPSEPLPNYTQTDQEKWTTI</sequence>
<feature type="domain" description="O-acyltransferase WSD1 C-terminal" evidence="2">
    <location>
        <begin position="389"/>
        <end position="529"/>
    </location>
</feature>
<dbReference type="GO" id="GO:0008374">
    <property type="term" value="F:O-acyltransferase activity"/>
    <property type="evidence" value="ECO:0007669"/>
    <property type="project" value="InterPro"/>
</dbReference>
<reference evidence="3" key="1">
    <citation type="submission" date="2019-08" db="EMBL/GenBank/DDBJ databases">
        <title>The genome of the North American firefly Photinus pyralis.</title>
        <authorList>
            <consortium name="Photinus pyralis genome working group"/>
            <person name="Fallon T.R."/>
            <person name="Sander Lower S.E."/>
            <person name="Weng J.-K."/>
        </authorList>
    </citation>
    <scope>NUCLEOTIDE SEQUENCE</scope>
    <source>
        <strain evidence="3">TRF0915ILg1</strain>
        <tissue evidence="3">Whole body</tissue>
    </source>
</reference>
<proteinExistence type="predicted"/>
<evidence type="ECO:0000313" key="3">
    <source>
        <dbReference type="EMBL" id="KAF2899810.1"/>
    </source>
</evidence>
<dbReference type="InterPro" id="IPR009721">
    <property type="entry name" value="O-acyltransferase_WSD1_C"/>
</dbReference>
<gene>
    <name evidence="3" type="ORF">ILUMI_06377</name>
</gene>
<dbReference type="PANTHER" id="PTHR31650:SF1">
    <property type="entry name" value="WAX ESTER SYNTHASE_DIACYLGLYCEROL ACYLTRANSFERASE 4-RELATED"/>
    <property type="match status" value="1"/>
</dbReference>
<keyword evidence="1" id="KW-1133">Transmembrane helix</keyword>
<protein>
    <recommendedName>
        <fullName evidence="2">O-acyltransferase WSD1 C-terminal domain-containing protein</fullName>
    </recommendedName>
</protein>
<dbReference type="Pfam" id="PF06974">
    <property type="entry name" value="WS_DGAT_C"/>
    <property type="match status" value="1"/>
</dbReference>